<dbReference type="EMBL" id="JACSQV010000007">
    <property type="protein sequence ID" value="MBD7918583.1"/>
    <property type="molecule type" value="Genomic_DNA"/>
</dbReference>
<proteinExistence type="predicted"/>
<evidence type="ECO:0000259" key="2">
    <source>
        <dbReference type="SMART" id="SM00089"/>
    </source>
</evidence>
<protein>
    <submittedName>
        <fullName evidence="3">PKD domain-containing protein</fullName>
    </submittedName>
</protein>
<sequence length="852" mass="85924">MRRPTLRRPGRRAAVGGGTSLAVAVPLVLAAVTGSGHLAHVLDQRSGGAWVVSAELGLLSLVDGPTEEIAATVTVPGAGHALSVAQSDDGTYLLDGDAGTVARVDPATWQVGAPVALGTPGEPLTVLQNAPGTGGPPHVVHVVDAGARTVTQVDPVTLDVRDETALAAQPGPGQAAVADDGALWVVDAGAGNVTRVAASRAGAPSPVKTVRRTSSATPTAQVLLVQGRPVLADPATGTLAALDGTPRATGCLDTRPTDTVQLLGSRSTREVYAAVAGALLVAAVDRQDCTRTVPVADPATARFGPLAQSGRYVFVPDLSTGTTTVVDTVDSTTAAFPLTEPGHRVTLEAKDGLVFYDDLDGEKAGVLTLRGDVWVQAALEKYDPATGEGTNVVVPDEGSGDDAPGAGDQGSDAPQDEQVAPDDAPGRDGRPGAGPGRTGGQAPPGRNPVPGRPGGPGGPGAPGTPSPGATAGGPQVTALAVAPDPVVLGRPATFTATTTGTDGATWAWTLTDPGGGTVTTSDQAASFAYTPPREAAEGTYQLRLTVTVGTLTATRTLPVTVRAPGVSITSLASTEAQYAQYTPATVVAEVADAPPGTTWTWTAVNSATGAVPFTAPAPGDPLQLDHVGDVGTLTVTLTVEGGGTQDTRSVDVPVVYVCDLMVQTTELVLPEFGSTGDVVVGIPGCHEEQVTLVVPAWLSGGGTFTLSPSGNSSLTVTRTGDPPVDGRNTGAVTVRLEIATPQEEALDVVANVPPAIVPTAEMPGGYTSCVRNGDVTTFYASYRDGDQAGLDVVLTNAGTDWHLDHNTGSPDTLYWREVPTASLSGAGWTIRAIDSSGASSPPTAGTNSWSCW</sequence>
<dbReference type="Gene3D" id="2.130.10.10">
    <property type="entry name" value="YVTN repeat-like/Quinoprotein amine dehydrogenase"/>
    <property type="match status" value="2"/>
</dbReference>
<evidence type="ECO:0000313" key="4">
    <source>
        <dbReference type="Proteomes" id="UP000604241"/>
    </source>
</evidence>
<dbReference type="Proteomes" id="UP000604241">
    <property type="component" value="Unassembled WGS sequence"/>
</dbReference>
<keyword evidence="4" id="KW-1185">Reference proteome</keyword>
<comment type="caution">
    <text evidence="3">The sequence shown here is derived from an EMBL/GenBank/DDBJ whole genome shotgun (WGS) entry which is preliminary data.</text>
</comment>
<dbReference type="SMART" id="SM00089">
    <property type="entry name" value="PKD"/>
    <property type="match status" value="1"/>
</dbReference>
<dbReference type="InterPro" id="IPR022409">
    <property type="entry name" value="PKD/Chitinase_dom"/>
</dbReference>
<evidence type="ECO:0000256" key="1">
    <source>
        <dbReference type="SAM" id="MobiDB-lite"/>
    </source>
</evidence>
<accession>A0ABR8QDT6</accession>
<dbReference type="InterPro" id="IPR011045">
    <property type="entry name" value="N2O_reductase_N"/>
</dbReference>
<dbReference type="SUPFAM" id="SSF50974">
    <property type="entry name" value="Nitrous oxide reductase, N-terminal domain"/>
    <property type="match status" value="1"/>
</dbReference>
<reference evidence="3 4" key="1">
    <citation type="submission" date="2020-08" db="EMBL/GenBank/DDBJ databases">
        <title>A Genomic Blueprint of the Chicken Gut Microbiome.</title>
        <authorList>
            <person name="Gilroy R."/>
            <person name="Ravi A."/>
            <person name="Getino M."/>
            <person name="Pursley I."/>
            <person name="Horton D.L."/>
            <person name="Alikhan N.-F."/>
            <person name="Baker D."/>
            <person name="Gharbi K."/>
            <person name="Hall N."/>
            <person name="Watson M."/>
            <person name="Adriaenssens E.M."/>
            <person name="Foster-Nyarko E."/>
            <person name="Jarju S."/>
            <person name="Secka A."/>
            <person name="Antonio M."/>
            <person name="Oren A."/>
            <person name="Chaudhuri R."/>
            <person name="La Ragione R.M."/>
            <person name="Hildebrand F."/>
            <person name="Pallen M.J."/>
        </authorList>
    </citation>
    <scope>NUCLEOTIDE SEQUENCE [LARGE SCALE GENOMIC DNA]</scope>
    <source>
        <strain evidence="3 4">Sa3CUA2</strain>
    </source>
</reference>
<dbReference type="InterPro" id="IPR015943">
    <property type="entry name" value="WD40/YVTN_repeat-like_dom_sf"/>
</dbReference>
<dbReference type="SUPFAM" id="SSF49299">
    <property type="entry name" value="PKD domain"/>
    <property type="match status" value="1"/>
</dbReference>
<dbReference type="InterPro" id="IPR035986">
    <property type="entry name" value="PKD_dom_sf"/>
</dbReference>
<evidence type="ECO:0000313" key="3">
    <source>
        <dbReference type="EMBL" id="MBD7918583.1"/>
    </source>
</evidence>
<organism evidence="3 4">
    <name type="scientific">Cellulomonas avistercoris</name>
    <dbReference type="NCBI Taxonomy" id="2762242"/>
    <lineage>
        <taxon>Bacteria</taxon>
        <taxon>Bacillati</taxon>
        <taxon>Actinomycetota</taxon>
        <taxon>Actinomycetes</taxon>
        <taxon>Micrococcales</taxon>
        <taxon>Cellulomonadaceae</taxon>
        <taxon>Cellulomonas</taxon>
    </lineage>
</organism>
<feature type="region of interest" description="Disordered" evidence="1">
    <location>
        <begin position="386"/>
        <end position="475"/>
    </location>
</feature>
<name>A0ABR8QDT6_9CELL</name>
<dbReference type="Gene3D" id="2.60.40.10">
    <property type="entry name" value="Immunoglobulins"/>
    <property type="match status" value="1"/>
</dbReference>
<gene>
    <name evidence="3" type="ORF">H9657_09890</name>
</gene>
<dbReference type="RefSeq" id="WP_191782873.1">
    <property type="nucleotide sequence ID" value="NZ_JACSQV010000007.1"/>
</dbReference>
<dbReference type="InterPro" id="IPR013783">
    <property type="entry name" value="Ig-like_fold"/>
</dbReference>
<feature type="domain" description="PKD/Chitinase" evidence="2">
    <location>
        <begin position="477"/>
        <end position="564"/>
    </location>
</feature>